<evidence type="ECO:0000256" key="6">
    <source>
        <dbReference type="ARBA" id="ARBA00023180"/>
    </source>
</evidence>
<dbReference type="EMBL" id="KZ825904">
    <property type="protein sequence ID" value="PYH92928.1"/>
    <property type="molecule type" value="Genomic_DNA"/>
</dbReference>
<feature type="transmembrane region" description="Helical" evidence="9">
    <location>
        <begin position="431"/>
        <end position="453"/>
    </location>
</feature>
<protein>
    <recommendedName>
        <fullName evidence="3">mannan endo-1,6-alpha-mannosidase</fullName>
        <ecNumber evidence="3">3.2.1.101</ecNumber>
    </recommendedName>
</protein>
<keyword evidence="4 10" id="KW-0732">Signal</keyword>
<dbReference type="InterPro" id="IPR014480">
    <property type="entry name" value="Mannan-1_6-alpha_mannosidase"/>
</dbReference>
<comment type="similarity">
    <text evidence="2">Belongs to the glycosyl hydrolase 76 family.</text>
</comment>
<feature type="region of interest" description="Disordered" evidence="8">
    <location>
        <begin position="404"/>
        <end position="425"/>
    </location>
</feature>
<gene>
    <name evidence="11" type="ORF">BO71DRAFT_420471</name>
</gene>
<accession>A0A319DXJ3</accession>
<name>A0A319DXJ3_9EURO</name>
<evidence type="ECO:0000256" key="10">
    <source>
        <dbReference type="SAM" id="SignalP"/>
    </source>
</evidence>
<evidence type="ECO:0000256" key="2">
    <source>
        <dbReference type="ARBA" id="ARBA00009699"/>
    </source>
</evidence>
<dbReference type="OrthoDB" id="4312517at2759"/>
<feature type="signal peptide" evidence="10">
    <location>
        <begin position="1"/>
        <end position="23"/>
    </location>
</feature>
<keyword evidence="9" id="KW-0472">Membrane</keyword>
<dbReference type="GO" id="GO:0009272">
    <property type="term" value="P:fungal-type cell wall biogenesis"/>
    <property type="evidence" value="ECO:0007669"/>
    <property type="project" value="TreeGrafter"/>
</dbReference>
<dbReference type="InterPro" id="IPR005198">
    <property type="entry name" value="Glyco_hydro_76"/>
</dbReference>
<organism evidence="11 12">
    <name type="scientific">Aspergillus ellipticus CBS 707.79</name>
    <dbReference type="NCBI Taxonomy" id="1448320"/>
    <lineage>
        <taxon>Eukaryota</taxon>
        <taxon>Fungi</taxon>
        <taxon>Dikarya</taxon>
        <taxon>Ascomycota</taxon>
        <taxon>Pezizomycotina</taxon>
        <taxon>Eurotiomycetes</taxon>
        <taxon>Eurotiomycetidae</taxon>
        <taxon>Eurotiales</taxon>
        <taxon>Aspergillaceae</taxon>
        <taxon>Aspergillus</taxon>
        <taxon>Aspergillus subgen. Circumdati</taxon>
    </lineage>
</organism>
<evidence type="ECO:0000256" key="1">
    <source>
        <dbReference type="ARBA" id="ARBA00001452"/>
    </source>
</evidence>
<proteinExistence type="inferred from homology"/>
<dbReference type="Pfam" id="PF03663">
    <property type="entry name" value="Glyco_hydro_76"/>
    <property type="match status" value="1"/>
</dbReference>
<dbReference type="PANTHER" id="PTHR12145">
    <property type="entry name" value="MANNAN ENDO-1,6-ALPHA-MANNOSIDASE DCW1"/>
    <property type="match status" value="1"/>
</dbReference>
<comment type="catalytic activity">
    <reaction evidence="1">
        <text>Random hydrolysis of (1-&gt;6)-alpha-D-mannosidic linkages in unbranched (1-&gt;6)-mannans.</text>
        <dbReference type="EC" id="3.2.1.101"/>
    </reaction>
</comment>
<dbReference type="GO" id="GO:0016052">
    <property type="term" value="P:carbohydrate catabolic process"/>
    <property type="evidence" value="ECO:0007669"/>
    <property type="project" value="InterPro"/>
</dbReference>
<evidence type="ECO:0000256" key="9">
    <source>
        <dbReference type="SAM" id="Phobius"/>
    </source>
</evidence>
<keyword evidence="12" id="KW-1185">Reference proteome</keyword>
<dbReference type="Proteomes" id="UP000247810">
    <property type="component" value="Unassembled WGS sequence"/>
</dbReference>
<dbReference type="STRING" id="1448320.A0A319DXJ3"/>
<dbReference type="SUPFAM" id="SSF48208">
    <property type="entry name" value="Six-hairpin glycosidases"/>
    <property type="match status" value="1"/>
</dbReference>
<keyword evidence="6" id="KW-0325">Glycoprotein</keyword>
<dbReference type="AlphaFoldDB" id="A0A319DXJ3"/>
<evidence type="ECO:0000256" key="8">
    <source>
        <dbReference type="SAM" id="MobiDB-lite"/>
    </source>
</evidence>
<dbReference type="GO" id="GO:0008496">
    <property type="term" value="F:mannan endo-1,6-alpha-mannosidase activity"/>
    <property type="evidence" value="ECO:0007669"/>
    <property type="project" value="UniProtKB-EC"/>
</dbReference>
<evidence type="ECO:0000313" key="11">
    <source>
        <dbReference type="EMBL" id="PYH92928.1"/>
    </source>
</evidence>
<dbReference type="PANTHER" id="PTHR12145:SF36">
    <property type="entry name" value="MANNAN ENDO-1,6-ALPHA-MANNOSIDASE DCW1"/>
    <property type="match status" value="1"/>
</dbReference>
<sequence length="528" mass="56678">MDFLAWGGVLTFLLAGLPATVSALQLDINSTQSLKDAATTTVFNMFSNSTLNDTVNPVSGDDDFTWNATLEEAWLYSILIPYWNATGNDTYNDLIRTRLDSKIDTQFGTSWDETDDSNMNHAAWGLAAVTAAELNFPGNTTNSWQTLAANVASTLHTEWMFVQTCSGGLVYSEQNTSIKESFSNGEYFQLNARLAYLTSGDDQATYANDAANVWDWSVLSELVDESDWTVQFTTMNTTAGANCTATSDQWRWTYQYGLYLSGAAYMYQVTGTEDWKTRAKGLLNTTVQYFFKKGVMVEGGFVNSAEVGGFYIDNNSEYTFRGLLASCLVAVAQLLPDTADTIVPLLQTTAKGAAKQCSGTSNGTVCGYDWTDSTYDQNPSFFASMSAASVFTANLRIALSSANKTTNGTSTDSASGSANGSSSSGLSGGDIAGIVVGSVAGGALIAAAAVLAWRAWRKKTPGKQVVETPPVTDDDKGKYQAAELHETDVAELPQGGGAYSFPEMDAGPVPQHAVHEMPAKTIRYELDA</sequence>
<evidence type="ECO:0000313" key="12">
    <source>
        <dbReference type="Proteomes" id="UP000247810"/>
    </source>
</evidence>
<keyword evidence="7" id="KW-0326">Glycosidase</keyword>
<dbReference type="InterPro" id="IPR008928">
    <property type="entry name" value="6-hairpin_glycosidase_sf"/>
</dbReference>
<keyword evidence="9" id="KW-1133">Transmembrane helix</keyword>
<evidence type="ECO:0000256" key="7">
    <source>
        <dbReference type="ARBA" id="ARBA00023295"/>
    </source>
</evidence>
<evidence type="ECO:0000256" key="5">
    <source>
        <dbReference type="ARBA" id="ARBA00022801"/>
    </source>
</evidence>
<reference evidence="11 12" key="1">
    <citation type="submission" date="2018-02" db="EMBL/GenBank/DDBJ databases">
        <title>The genomes of Aspergillus section Nigri reveals drivers in fungal speciation.</title>
        <authorList>
            <consortium name="DOE Joint Genome Institute"/>
            <person name="Vesth T.C."/>
            <person name="Nybo J."/>
            <person name="Theobald S."/>
            <person name="Brandl J."/>
            <person name="Frisvad J.C."/>
            <person name="Nielsen K.F."/>
            <person name="Lyhne E.K."/>
            <person name="Kogle M.E."/>
            <person name="Kuo A."/>
            <person name="Riley R."/>
            <person name="Clum A."/>
            <person name="Nolan M."/>
            <person name="Lipzen A."/>
            <person name="Salamov A."/>
            <person name="Henrissat B."/>
            <person name="Wiebenga A."/>
            <person name="De vries R.P."/>
            <person name="Grigoriev I.V."/>
            <person name="Mortensen U.H."/>
            <person name="Andersen M.R."/>
            <person name="Baker S.E."/>
        </authorList>
    </citation>
    <scope>NUCLEOTIDE SEQUENCE [LARGE SCALE GENOMIC DNA]</scope>
    <source>
        <strain evidence="11 12">CBS 707.79</strain>
    </source>
</reference>
<evidence type="ECO:0000256" key="4">
    <source>
        <dbReference type="ARBA" id="ARBA00022729"/>
    </source>
</evidence>
<evidence type="ECO:0000256" key="3">
    <source>
        <dbReference type="ARBA" id="ARBA00012350"/>
    </source>
</evidence>
<feature type="chain" id="PRO_5016438825" description="mannan endo-1,6-alpha-mannosidase" evidence="10">
    <location>
        <begin position="24"/>
        <end position="528"/>
    </location>
</feature>
<feature type="compositionally biased region" description="Low complexity" evidence="8">
    <location>
        <begin position="405"/>
        <end position="425"/>
    </location>
</feature>
<dbReference type="VEuPathDB" id="FungiDB:BO71DRAFT_420471"/>
<dbReference type="EC" id="3.2.1.101" evidence="3"/>
<keyword evidence="5" id="KW-0378">Hydrolase</keyword>
<keyword evidence="9" id="KW-0812">Transmembrane</keyword>
<dbReference type="Gene3D" id="1.50.10.20">
    <property type="match status" value="1"/>
</dbReference>